<keyword evidence="2" id="KW-0812">Transmembrane</keyword>
<dbReference type="AlphaFoldDB" id="A0A7R9T639"/>
<dbReference type="EMBL" id="HBDX01006979">
    <property type="protein sequence ID" value="CAD8225242.1"/>
    <property type="molecule type" value="Transcribed_RNA"/>
</dbReference>
<keyword evidence="2" id="KW-0472">Membrane</keyword>
<evidence type="ECO:0000256" key="2">
    <source>
        <dbReference type="SAM" id="Phobius"/>
    </source>
</evidence>
<reference evidence="3" key="1">
    <citation type="submission" date="2021-01" db="EMBL/GenBank/DDBJ databases">
        <authorList>
            <person name="Corre E."/>
            <person name="Pelletier E."/>
            <person name="Niang G."/>
            <person name="Scheremetjew M."/>
            <person name="Finn R."/>
            <person name="Kale V."/>
            <person name="Holt S."/>
            <person name="Cochrane G."/>
            <person name="Meng A."/>
            <person name="Brown T."/>
            <person name="Cohen L."/>
        </authorList>
    </citation>
    <scope>NUCLEOTIDE SEQUENCE</scope>
    <source>
        <strain evidence="3">Clade-A-BCC118000</strain>
    </source>
</reference>
<accession>A0A7R9T639</accession>
<name>A0A7R9T639_9CHLO</name>
<sequence>MASVSGALHRVPKLSPRNLAPGSREASKNVAGRQSVVANIFKKNKEPDWDAMERRPRTVSEEIGRRQFANRRANNGKDRKDLYTDNWDGSEYKGSSFNILSLVAALFVLVPLGLLIFAYTSYGTLWG</sequence>
<organism evidence="3">
    <name type="scientific">Ostreococcus sp. 'lucimarinus'</name>
    <dbReference type="NCBI Taxonomy" id="242159"/>
    <lineage>
        <taxon>Eukaryota</taxon>
        <taxon>Viridiplantae</taxon>
        <taxon>Chlorophyta</taxon>
        <taxon>Mamiellophyceae</taxon>
        <taxon>Mamiellales</taxon>
        <taxon>Bathycoccaceae</taxon>
        <taxon>Ostreococcus</taxon>
    </lineage>
</organism>
<evidence type="ECO:0000256" key="1">
    <source>
        <dbReference type="SAM" id="MobiDB-lite"/>
    </source>
</evidence>
<feature type="transmembrane region" description="Helical" evidence="2">
    <location>
        <begin position="99"/>
        <end position="122"/>
    </location>
</feature>
<feature type="region of interest" description="Disordered" evidence="1">
    <location>
        <begin position="1"/>
        <end position="31"/>
    </location>
</feature>
<gene>
    <name evidence="3" type="ORF">OLUC0939_LOCUS5982</name>
</gene>
<keyword evidence="2" id="KW-1133">Transmembrane helix</keyword>
<evidence type="ECO:0000313" key="3">
    <source>
        <dbReference type="EMBL" id="CAD8225242.1"/>
    </source>
</evidence>
<protein>
    <submittedName>
        <fullName evidence="3">Uncharacterized protein</fullName>
    </submittedName>
</protein>
<proteinExistence type="predicted"/>